<comment type="caution">
    <text evidence="1">The sequence shown here is derived from an EMBL/GenBank/DDBJ whole genome shotgun (WGS) entry which is preliminary data.</text>
</comment>
<accession>A0ABS7NU36</accession>
<reference evidence="1 2" key="1">
    <citation type="submission" date="2020-06" db="EMBL/GenBank/DDBJ databases">
        <title>Taxonomy, biology and ecology of Rhodococcus bacteria occurring in California pistachio and other woody hosts as revealed by genome sequence analyses.</title>
        <authorList>
            <person name="Gai Y."/>
            <person name="Riely B."/>
        </authorList>
    </citation>
    <scope>NUCLEOTIDE SEQUENCE [LARGE SCALE GENOMIC DNA]</scope>
    <source>
        <strain evidence="1 2">BP-284</strain>
    </source>
</reference>
<evidence type="ECO:0000313" key="1">
    <source>
        <dbReference type="EMBL" id="MBY6321536.1"/>
    </source>
</evidence>
<organism evidence="1 2">
    <name type="scientific">Rhodococcoides kroppenstedtii</name>
    <dbReference type="NCBI Taxonomy" id="293050"/>
    <lineage>
        <taxon>Bacteria</taxon>
        <taxon>Bacillati</taxon>
        <taxon>Actinomycetota</taxon>
        <taxon>Actinomycetes</taxon>
        <taxon>Mycobacteriales</taxon>
        <taxon>Nocardiaceae</taxon>
        <taxon>Rhodococcoides</taxon>
    </lineage>
</organism>
<dbReference type="RefSeq" id="WP_068104031.1">
    <property type="nucleotide sequence ID" value="NZ_JABUKE010000009.1"/>
</dbReference>
<dbReference type="Proteomes" id="UP001520140">
    <property type="component" value="Unassembled WGS sequence"/>
</dbReference>
<evidence type="ECO:0008006" key="3">
    <source>
        <dbReference type="Google" id="ProtNLM"/>
    </source>
</evidence>
<protein>
    <recommendedName>
        <fullName evidence="3">Ribosomally synthesized peptide with SipW-like signal peptide</fullName>
    </recommendedName>
</protein>
<evidence type="ECO:0000313" key="2">
    <source>
        <dbReference type="Proteomes" id="UP001520140"/>
    </source>
</evidence>
<gene>
    <name evidence="1" type="ORF">HQ605_11935</name>
</gene>
<proteinExistence type="predicted"/>
<name>A0ABS7NU36_9NOCA</name>
<keyword evidence="2" id="KW-1185">Reference proteome</keyword>
<sequence>MQALAAVGLLAGAGAVVVGSSEVVAAWGDRVSGSAEFTAADVAFESLVDGVEPWALHAEDAPAVVNRAAPAMLPGTSVFWPVTLRTTTDSPAVGITVVGAAPQNALGSALRYTVVRSATCTAAAVSGAPPSDVVVGSAAAGVPVATGSAEGVVLLPAGTPTATGTTVPLCFRLTLPDTTAVWTDPSLPGSSTTVRWTLDGTAQPNGS</sequence>
<dbReference type="EMBL" id="JABUKG010000011">
    <property type="protein sequence ID" value="MBY6321536.1"/>
    <property type="molecule type" value="Genomic_DNA"/>
</dbReference>